<feature type="compositionally biased region" description="Basic and acidic residues" evidence="1">
    <location>
        <begin position="107"/>
        <end position="116"/>
    </location>
</feature>
<accession>K0RD60</accession>
<organism evidence="2 3">
    <name type="scientific">Thalassiosira oceanica</name>
    <name type="common">Marine diatom</name>
    <dbReference type="NCBI Taxonomy" id="159749"/>
    <lineage>
        <taxon>Eukaryota</taxon>
        <taxon>Sar</taxon>
        <taxon>Stramenopiles</taxon>
        <taxon>Ochrophyta</taxon>
        <taxon>Bacillariophyta</taxon>
        <taxon>Coscinodiscophyceae</taxon>
        <taxon>Thalassiosirophycidae</taxon>
        <taxon>Thalassiosirales</taxon>
        <taxon>Thalassiosiraceae</taxon>
        <taxon>Thalassiosira</taxon>
    </lineage>
</organism>
<feature type="region of interest" description="Disordered" evidence="1">
    <location>
        <begin position="102"/>
        <end position="127"/>
    </location>
</feature>
<comment type="caution">
    <text evidence="2">The sequence shown here is derived from an EMBL/GenBank/DDBJ whole genome shotgun (WGS) entry which is preliminary data.</text>
</comment>
<gene>
    <name evidence="2" type="ORF">THAOC_30882</name>
</gene>
<protein>
    <submittedName>
        <fullName evidence="2">Uncharacterized protein</fullName>
    </submittedName>
</protein>
<evidence type="ECO:0000313" key="3">
    <source>
        <dbReference type="Proteomes" id="UP000266841"/>
    </source>
</evidence>
<reference evidence="2 3" key="1">
    <citation type="journal article" date="2012" name="Genome Biol.">
        <title>Genome and low-iron response of an oceanic diatom adapted to chronic iron limitation.</title>
        <authorList>
            <person name="Lommer M."/>
            <person name="Specht M."/>
            <person name="Roy A.S."/>
            <person name="Kraemer L."/>
            <person name="Andreson R."/>
            <person name="Gutowska M.A."/>
            <person name="Wolf J."/>
            <person name="Bergner S.V."/>
            <person name="Schilhabel M.B."/>
            <person name="Klostermeier U.C."/>
            <person name="Beiko R.G."/>
            <person name="Rosenstiel P."/>
            <person name="Hippler M."/>
            <person name="Laroche J."/>
        </authorList>
    </citation>
    <scope>NUCLEOTIDE SEQUENCE [LARGE SCALE GENOMIC DNA]</scope>
    <source>
        <strain evidence="2 3">CCMP1005</strain>
    </source>
</reference>
<evidence type="ECO:0000313" key="2">
    <source>
        <dbReference type="EMBL" id="EJK50174.1"/>
    </source>
</evidence>
<sequence length="127" mass="13493">MGLTEDDFVAPPRVGRRTGELKRQPLRSSLVSSDKATDSAATVTLMTSIDPIESSGNVECGARRAHIFVHDGVSPPLAIVGLGGAPRGHVVEPKIGSLLARHQNGHSRLERHDPASEKVPTATRGFQ</sequence>
<dbReference type="EMBL" id="AGNL01044134">
    <property type="protein sequence ID" value="EJK50174.1"/>
    <property type="molecule type" value="Genomic_DNA"/>
</dbReference>
<proteinExistence type="predicted"/>
<feature type="compositionally biased region" description="Polar residues" evidence="1">
    <location>
        <begin position="26"/>
        <end position="39"/>
    </location>
</feature>
<feature type="region of interest" description="Disordered" evidence="1">
    <location>
        <begin position="1"/>
        <end position="39"/>
    </location>
</feature>
<name>K0RD60_THAOC</name>
<dbReference type="Proteomes" id="UP000266841">
    <property type="component" value="Unassembled WGS sequence"/>
</dbReference>
<evidence type="ECO:0000256" key="1">
    <source>
        <dbReference type="SAM" id="MobiDB-lite"/>
    </source>
</evidence>
<dbReference type="AlphaFoldDB" id="K0RD60"/>
<keyword evidence="3" id="KW-1185">Reference proteome</keyword>